<keyword evidence="8 13" id="KW-0460">Magnesium</keyword>
<feature type="compositionally biased region" description="Basic residues" evidence="14">
    <location>
        <begin position="45"/>
        <end position="56"/>
    </location>
</feature>
<dbReference type="Gene3D" id="3.30.70.2630">
    <property type="match status" value="1"/>
</dbReference>
<gene>
    <name evidence="16" type="ORF">GpartN1_g1758.t1</name>
</gene>
<comment type="function">
    <text evidence="13">Telomerase is a ribonucleoprotein enzyme essential for the replication of chromosome termini in most eukaryotes. It elongates telomeres. It is a reverse transcriptase that adds simple sequence repeats to chromosome ends by copying a template sequence within the RNA component of the enzyme.</text>
</comment>
<reference evidence="16" key="2">
    <citation type="submission" date="2022-01" db="EMBL/GenBank/DDBJ databases">
        <authorList>
            <person name="Hirooka S."/>
            <person name="Miyagishima S.Y."/>
        </authorList>
    </citation>
    <scope>NUCLEOTIDE SEQUENCE</scope>
    <source>
        <strain evidence="16">NBRC 102759</strain>
    </source>
</reference>
<dbReference type="GO" id="GO:0000333">
    <property type="term" value="C:telomerase catalytic core complex"/>
    <property type="evidence" value="ECO:0007669"/>
    <property type="project" value="TreeGrafter"/>
</dbReference>
<organism evidence="16 17">
    <name type="scientific">Galdieria partita</name>
    <dbReference type="NCBI Taxonomy" id="83374"/>
    <lineage>
        <taxon>Eukaryota</taxon>
        <taxon>Rhodophyta</taxon>
        <taxon>Bangiophyceae</taxon>
        <taxon>Galdieriales</taxon>
        <taxon>Galdieriaceae</taxon>
        <taxon>Galdieria</taxon>
    </lineage>
</organism>
<evidence type="ECO:0000256" key="5">
    <source>
        <dbReference type="ARBA" id="ARBA00022679"/>
    </source>
</evidence>
<dbReference type="Proteomes" id="UP001061958">
    <property type="component" value="Unassembled WGS sequence"/>
</dbReference>
<evidence type="ECO:0000256" key="6">
    <source>
        <dbReference type="ARBA" id="ARBA00022695"/>
    </source>
</evidence>
<dbReference type="PRINTS" id="PR01365">
    <property type="entry name" value="TELOMERASERT"/>
</dbReference>
<comment type="subcellular location">
    <subcellularLocation>
        <location evidence="13">Nucleus</location>
    </subcellularLocation>
    <subcellularLocation>
        <location evidence="13">Chromosome</location>
        <location evidence="13">Telomere</location>
    </subcellularLocation>
</comment>
<dbReference type="Gene3D" id="1.10.132.70">
    <property type="match status" value="1"/>
</dbReference>
<dbReference type="GO" id="GO:0007004">
    <property type="term" value="P:telomere maintenance via telomerase"/>
    <property type="evidence" value="ECO:0007669"/>
    <property type="project" value="TreeGrafter"/>
</dbReference>
<evidence type="ECO:0000313" key="17">
    <source>
        <dbReference type="Proteomes" id="UP001061958"/>
    </source>
</evidence>
<evidence type="ECO:0000256" key="3">
    <source>
        <dbReference type="ARBA" id="ARBA00016182"/>
    </source>
</evidence>
<keyword evidence="10 13" id="KW-0695">RNA-directed DNA polymerase</keyword>
<feature type="domain" description="Reverse transcriptase" evidence="15">
    <location>
        <begin position="557"/>
        <end position="901"/>
    </location>
</feature>
<dbReference type="PANTHER" id="PTHR12066:SF0">
    <property type="entry name" value="TELOMERASE REVERSE TRANSCRIPTASE"/>
    <property type="match status" value="1"/>
</dbReference>
<dbReference type="GO" id="GO:0046872">
    <property type="term" value="F:metal ion binding"/>
    <property type="evidence" value="ECO:0007669"/>
    <property type="project" value="UniProtKB-KW"/>
</dbReference>
<dbReference type="InterPro" id="IPR000477">
    <property type="entry name" value="RT_dom"/>
</dbReference>
<feature type="region of interest" description="Disordered" evidence="14">
    <location>
        <begin position="39"/>
        <end position="81"/>
    </location>
</feature>
<keyword evidence="11 13" id="KW-0539">Nucleus</keyword>
<dbReference type="InterPro" id="IPR003545">
    <property type="entry name" value="Telomerase_RT"/>
</dbReference>
<dbReference type="EMBL" id="BQMJ01000012">
    <property type="protein sequence ID" value="GJQ09967.1"/>
    <property type="molecule type" value="Genomic_DNA"/>
</dbReference>
<dbReference type="PANTHER" id="PTHR12066">
    <property type="entry name" value="TELOMERASE REVERSE TRANSCRIPTASE"/>
    <property type="match status" value="1"/>
</dbReference>
<evidence type="ECO:0000256" key="4">
    <source>
        <dbReference type="ARBA" id="ARBA00022454"/>
    </source>
</evidence>
<dbReference type="GO" id="GO:0070034">
    <property type="term" value="F:telomerase RNA binding"/>
    <property type="evidence" value="ECO:0007669"/>
    <property type="project" value="TreeGrafter"/>
</dbReference>
<proteinExistence type="inferred from homology"/>
<evidence type="ECO:0000256" key="11">
    <source>
        <dbReference type="ARBA" id="ARBA00023242"/>
    </source>
</evidence>
<dbReference type="EC" id="2.7.7.49" evidence="2 13"/>
<dbReference type="GO" id="GO:0042162">
    <property type="term" value="F:telomeric DNA binding"/>
    <property type="evidence" value="ECO:0007669"/>
    <property type="project" value="TreeGrafter"/>
</dbReference>
<dbReference type="Pfam" id="PF00078">
    <property type="entry name" value="RVT_1"/>
    <property type="match status" value="1"/>
</dbReference>
<evidence type="ECO:0000256" key="12">
    <source>
        <dbReference type="ARBA" id="ARBA00048173"/>
    </source>
</evidence>
<dbReference type="AlphaFoldDB" id="A0A9C7UNZ1"/>
<evidence type="ECO:0000256" key="7">
    <source>
        <dbReference type="ARBA" id="ARBA00022723"/>
    </source>
</evidence>
<dbReference type="GO" id="GO:0000781">
    <property type="term" value="C:chromosome, telomeric region"/>
    <property type="evidence" value="ECO:0007669"/>
    <property type="project" value="UniProtKB-SubCell"/>
</dbReference>
<evidence type="ECO:0000256" key="10">
    <source>
        <dbReference type="ARBA" id="ARBA00022918"/>
    </source>
</evidence>
<sequence>MALDIKTNTSLQRLRKEARKYFQHVYSVSSFLESIKQSSNQKLSSSKKRRQRRRKQSNQPYYTSLSSSSSSSSTLNNNRNPKFENLRRNLIICSRCSYPKTERTVDRCQYLTQAELVDLAVLKLTKSNSTNVLVYGRKTAHHYSSLSQQQTSNTIIKHLKSTPWQQLLSLVGDEIMLYWLTKCTLLLPVGRNQCLVQLCGEPITSSSYYQNDNIQSSKNCCKKLDNPMRQVTLASSHNDHWMAQSILYKGHHSPLQLRGESPILFPMLSPTMSGARILYQSIFQKFTLPNDSCSHESKHNLNMMKKKRICQHDRKILPLLLRVIRRCKKCKIVGILKRCCPLPSPALNVVSSKSHIGVKRKHNPLYDISIDKKVRLSSESCCKRLESKKSINSETSNDQQQQQRDLFARLVHGYSRPRHVTRFLTTLCSLIIPQQLWGTTRNRYIFHKWLAHLVRLRRDDELSIQQLMQAMDLYSLPWIASKNTSNPTQLQYRQRRFYQLIRWIVYSIVKPILTACFHSTDSEMFRKRILHYRIDVWKRIENLFHSSLHVDSYPFQRLRSHLHSEETSTFSQLRLLPKTSGLRKIQIPIQSCLQQNGKRMRLRRNNSHLNNQVLTNIQAIMEFERRKNPSLFASCVLSLDEIYFAWLKLKQKWKAVGKPPMYMAAVDISNAFDTIQLGLVTEKILPELFQEDEYVVLRFCATFRTHQNAKPILTKFEKVVCNDPLEESHFLLLCRNQIANKFKKAIITDQVSRIVLSREAILNVLRQRLMNNIVLFRNGLYLQRQGIPQGMTLSSRIASLYYGHFERQCLNPCLSTIEQDKEEVHSSLRLVDDFLYISSERKRILQFLHVMNNGSPSYGLCINPNKTRTYTGEEMMNQQNLQNKQTLRGNVTQLPWCGLLIHCQNLEITVDYSRYFDSSIYDTLSFKASESCMETLLHRAQQVFSMKFHAILIDGNINSQRTVVLNIFQASLLFAIKYFGQIFLFQKRSFDIQHWPPCVRIIVDTCCPSMIRLVRSRATCEVARSVDCRFPLSWSLIGDVCLFAFKCIAERLTKRKTKCSSWLSPVARELGVCFECRPLSYQTELQQYLVLQSPTLWKLANKL</sequence>
<evidence type="ECO:0000256" key="2">
    <source>
        <dbReference type="ARBA" id="ARBA00012493"/>
    </source>
</evidence>
<comment type="caution">
    <text evidence="16">The sequence shown here is derived from an EMBL/GenBank/DDBJ whole genome shotgun (WGS) entry which is preliminary data.</text>
</comment>
<accession>A0A9C7UNZ1</accession>
<keyword evidence="5 13" id="KW-0808">Transferase</keyword>
<dbReference type="Gene3D" id="1.10.357.90">
    <property type="match status" value="1"/>
</dbReference>
<dbReference type="CDD" id="cd01648">
    <property type="entry name" value="TERT"/>
    <property type="match status" value="1"/>
</dbReference>
<keyword evidence="17" id="KW-1185">Reference proteome</keyword>
<keyword evidence="9 13" id="KW-0779">Telomere</keyword>
<evidence type="ECO:0000256" key="1">
    <source>
        <dbReference type="ARBA" id="ARBA00008001"/>
    </source>
</evidence>
<reference evidence="16" key="1">
    <citation type="journal article" date="2022" name="Proc. Natl. Acad. Sci. U.S.A.">
        <title>Life cycle and functional genomics of the unicellular red alga Galdieria for elucidating algal and plant evolution and industrial use.</title>
        <authorList>
            <person name="Hirooka S."/>
            <person name="Itabashi T."/>
            <person name="Ichinose T.M."/>
            <person name="Onuma R."/>
            <person name="Fujiwara T."/>
            <person name="Yamashita S."/>
            <person name="Jong L.W."/>
            <person name="Tomita R."/>
            <person name="Iwane A.H."/>
            <person name="Miyagishima S.Y."/>
        </authorList>
    </citation>
    <scope>NUCLEOTIDE SEQUENCE</scope>
    <source>
        <strain evidence="16">NBRC 102759</strain>
    </source>
</reference>
<dbReference type="Pfam" id="PF12009">
    <property type="entry name" value="Telomerase_RBD"/>
    <property type="match status" value="1"/>
</dbReference>
<name>A0A9C7UNZ1_9RHOD</name>
<keyword evidence="7 13" id="KW-0479">Metal-binding</keyword>
<protein>
    <recommendedName>
        <fullName evidence="3 13">Telomerase reverse transcriptase</fullName>
        <ecNumber evidence="2 13">2.7.7.49</ecNumber>
    </recommendedName>
    <alternativeName>
        <fullName evidence="13">Telomerase catalytic subunit</fullName>
    </alternativeName>
</protein>
<dbReference type="GO" id="GO:0003720">
    <property type="term" value="F:telomerase activity"/>
    <property type="evidence" value="ECO:0007669"/>
    <property type="project" value="InterPro"/>
</dbReference>
<evidence type="ECO:0000313" key="16">
    <source>
        <dbReference type="EMBL" id="GJQ09967.1"/>
    </source>
</evidence>
<keyword evidence="4 13" id="KW-0158">Chromosome</keyword>
<dbReference type="InterPro" id="IPR021891">
    <property type="entry name" value="Telomerase_RBD"/>
</dbReference>
<comment type="catalytic activity">
    <reaction evidence="12 13">
        <text>DNA(n) + a 2'-deoxyribonucleoside 5'-triphosphate = DNA(n+1) + diphosphate</text>
        <dbReference type="Rhea" id="RHEA:22508"/>
        <dbReference type="Rhea" id="RHEA-COMP:17339"/>
        <dbReference type="Rhea" id="RHEA-COMP:17340"/>
        <dbReference type="ChEBI" id="CHEBI:33019"/>
        <dbReference type="ChEBI" id="CHEBI:61560"/>
        <dbReference type="ChEBI" id="CHEBI:173112"/>
        <dbReference type="EC" id="2.7.7.49"/>
    </reaction>
</comment>
<dbReference type="SMART" id="SM00975">
    <property type="entry name" value="Telomerase_RBD"/>
    <property type="match status" value="1"/>
</dbReference>
<dbReference type="OrthoDB" id="289721at2759"/>
<evidence type="ECO:0000256" key="14">
    <source>
        <dbReference type="SAM" id="MobiDB-lite"/>
    </source>
</evidence>
<evidence type="ECO:0000259" key="15">
    <source>
        <dbReference type="PROSITE" id="PS50878"/>
    </source>
</evidence>
<evidence type="ECO:0000256" key="8">
    <source>
        <dbReference type="ARBA" id="ARBA00022842"/>
    </source>
</evidence>
<evidence type="ECO:0000256" key="9">
    <source>
        <dbReference type="ARBA" id="ARBA00022895"/>
    </source>
</evidence>
<keyword evidence="6 13" id="KW-0548">Nucleotidyltransferase</keyword>
<comment type="similarity">
    <text evidence="1 13">Belongs to the reverse transcriptase family. Telomerase subfamily.</text>
</comment>
<dbReference type="PROSITE" id="PS50878">
    <property type="entry name" value="RT_POL"/>
    <property type="match status" value="1"/>
</dbReference>
<feature type="compositionally biased region" description="Low complexity" evidence="14">
    <location>
        <begin position="57"/>
        <end position="75"/>
    </location>
</feature>
<evidence type="ECO:0000256" key="13">
    <source>
        <dbReference type="RuleBase" id="RU365061"/>
    </source>
</evidence>